<evidence type="ECO:0000313" key="2">
    <source>
        <dbReference type="Proteomes" id="UP000663881"/>
    </source>
</evidence>
<dbReference type="EMBL" id="CAJOAY010027359">
    <property type="protein sequence ID" value="CAF4397995.1"/>
    <property type="molecule type" value="Genomic_DNA"/>
</dbReference>
<dbReference type="Proteomes" id="UP000663881">
    <property type="component" value="Unassembled WGS sequence"/>
</dbReference>
<evidence type="ECO:0000313" key="1">
    <source>
        <dbReference type="EMBL" id="CAF4397995.1"/>
    </source>
</evidence>
<name>A0A820NV61_9BILA</name>
<protein>
    <submittedName>
        <fullName evidence="1">Uncharacterized protein</fullName>
    </submittedName>
</protein>
<sequence length="78" mass="8811">MVSQTLTTKQILSLLEGNRNLCEISAEYPSYNNIQSLFSGPKVPVNQFLNRLPKTVIKNGQVIDVRQDIEQHLVVSNK</sequence>
<reference evidence="1" key="1">
    <citation type="submission" date="2021-02" db="EMBL/GenBank/DDBJ databases">
        <authorList>
            <person name="Nowell W R."/>
        </authorList>
    </citation>
    <scope>NUCLEOTIDE SEQUENCE</scope>
</reference>
<comment type="caution">
    <text evidence="1">The sequence shown here is derived from an EMBL/GenBank/DDBJ whole genome shotgun (WGS) entry which is preliminary data.</text>
</comment>
<accession>A0A820NV61</accession>
<organism evidence="1 2">
    <name type="scientific">Adineta steineri</name>
    <dbReference type="NCBI Taxonomy" id="433720"/>
    <lineage>
        <taxon>Eukaryota</taxon>
        <taxon>Metazoa</taxon>
        <taxon>Spiralia</taxon>
        <taxon>Gnathifera</taxon>
        <taxon>Rotifera</taxon>
        <taxon>Eurotatoria</taxon>
        <taxon>Bdelloidea</taxon>
        <taxon>Adinetida</taxon>
        <taxon>Adinetidae</taxon>
        <taxon>Adineta</taxon>
    </lineage>
</organism>
<proteinExistence type="predicted"/>
<gene>
    <name evidence="1" type="ORF">OKA104_LOCUS51239</name>
</gene>
<dbReference type="AlphaFoldDB" id="A0A820NV61"/>